<feature type="compositionally biased region" description="Basic and acidic residues" evidence="1">
    <location>
        <begin position="42"/>
        <end position="71"/>
    </location>
</feature>
<dbReference type="OrthoDB" id="3262173at2759"/>
<feature type="region of interest" description="Disordered" evidence="1">
    <location>
        <begin position="1"/>
        <end position="169"/>
    </location>
</feature>
<feature type="compositionally biased region" description="Polar residues" evidence="1">
    <location>
        <begin position="128"/>
        <end position="142"/>
    </location>
</feature>
<feature type="region of interest" description="Disordered" evidence="1">
    <location>
        <begin position="214"/>
        <end position="258"/>
    </location>
</feature>
<feature type="compositionally biased region" description="Polar residues" evidence="1">
    <location>
        <begin position="155"/>
        <end position="169"/>
    </location>
</feature>
<dbReference type="STRING" id="436010.A0A166HYG6"/>
<dbReference type="AlphaFoldDB" id="A0A166HYG6"/>
<feature type="compositionally biased region" description="Low complexity" evidence="1">
    <location>
        <begin position="242"/>
        <end position="251"/>
    </location>
</feature>
<organism evidence="2">
    <name type="scientific">Athelia psychrophila</name>
    <dbReference type="NCBI Taxonomy" id="1759441"/>
    <lineage>
        <taxon>Eukaryota</taxon>
        <taxon>Fungi</taxon>
        <taxon>Dikarya</taxon>
        <taxon>Basidiomycota</taxon>
        <taxon>Agaricomycotina</taxon>
        <taxon>Agaricomycetes</taxon>
        <taxon>Agaricomycetidae</taxon>
        <taxon>Atheliales</taxon>
        <taxon>Atheliaceae</taxon>
        <taxon>Athelia</taxon>
    </lineage>
</organism>
<feature type="compositionally biased region" description="Acidic residues" evidence="1">
    <location>
        <begin position="228"/>
        <end position="241"/>
    </location>
</feature>
<proteinExistence type="predicted"/>
<feature type="compositionally biased region" description="Basic and acidic residues" evidence="1">
    <location>
        <begin position="403"/>
        <end position="416"/>
    </location>
</feature>
<evidence type="ECO:0000313" key="2">
    <source>
        <dbReference type="EMBL" id="KZP19375.1"/>
    </source>
</evidence>
<feature type="compositionally biased region" description="Polar residues" evidence="1">
    <location>
        <begin position="97"/>
        <end position="108"/>
    </location>
</feature>
<feature type="region of interest" description="Disordered" evidence="1">
    <location>
        <begin position="380"/>
        <end position="448"/>
    </location>
</feature>
<gene>
    <name evidence="2" type="ORF">FIBSPDRAFT_828258</name>
</gene>
<reference evidence="2" key="1">
    <citation type="journal article" date="2016" name="Mol. Biol. Evol.">
        <title>Comparative Genomics of Early-Diverging Mushroom-Forming Fungi Provides Insights into the Origins of Lignocellulose Decay Capabilities.</title>
        <authorList>
            <person name="Nagy L.G."/>
            <person name="Riley R."/>
            <person name="Tritt A."/>
            <person name="Adam C."/>
            <person name="Daum C."/>
            <person name="Floudas D."/>
            <person name="Sun H."/>
            <person name="Yadav J.S."/>
            <person name="Pangilinan J."/>
            <person name="Larsson K.H."/>
            <person name="Matsuura K."/>
            <person name="Barry K."/>
            <person name="Labutti K."/>
            <person name="Kuo R."/>
            <person name="Ohm R.A."/>
            <person name="Bhattacharya S.S."/>
            <person name="Shirouzu T."/>
            <person name="Yoshinaga Y."/>
            <person name="Martin F.M."/>
            <person name="Grigoriev I.V."/>
            <person name="Hibbett D.S."/>
        </authorList>
    </citation>
    <scope>NUCLEOTIDE SEQUENCE [LARGE SCALE GENOMIC DNA]</scope>
    <source>
        <strain evidence="2">CBS 109695</strain>
    </source>
</reference>
<dbReference type="EMBL" id="KV417564">
    <property type="protein sequence ID" value="KZP19375.1"/>
    <property type="molecule type" value="Genomic_DNA"/>
</dbReference>
<evidence type="ECO:0000256" key="1">
    <source>
        <dbReference type="SAM" id="MobiDB-lite"/>
    </source>
</evidence>
<protein>
    <submittedName>
        <fullName evidence="2">Uncharacterized protein</fullName>
    </submittedName>
</protein>
<name>A0A166HYG6_9AGAM</name>
<sequence>MDGPLSSLKRAPSAKRTYAGSSKKKLSISRQSQEMSEEESSEEGHSETERSSRPLLRKDVMRSRSPKKVDVHLPGPGPSPKRNGTGDSSMKPPSLQHGRNASISSLRMEQSPKSSPKPKSSGVKHGRSQSLKSLGSIRQSTPDMDDSVSIADSAKSASKPRTTPASRIQNIQSHINCGDIEPHRAFCTKCDKWANLGKQQTYSVGMWLKHRARCDGQSEGTPTKPEAEEAEEADADGDGDDSSSVAASSVARSKAPIRRNAQERQAILEADPNIQTLEPYKVLCKICQRWVKLSKSSTYSAHNWDRHKRSCSDTVPSSRVSAAQRKLKLVNDPQIKSFDPHCVECALCREDVPLGHESEYNLAKWEEHKLQCSGLPAAHLQHQVPPPESIASTDNTAVASERTPPKPELKRPRDGDGDGEDEEKQPHNRPRKESYTPEDRPPPSRWGWFMMPFQAFMTGFRQGVGGSAPAQ</sequence>
<accession>A0A166HYG6</accession>
<feature type="compositionally biased region" description="Low complexity" evidence="1">
    <location>
        <begin position="111"/>
        <end position="121"/>
    </location>
</feature>
<feature type="compositionally biased region" description="Basic and acidic residues" evidence="1">
    <location>
        <begin position="431"/>
        <end position="442"/>
    </location>
</feature>